<name>A0A2N6PFR5_9MICO</name>
<keyword evidence="1" id="KW-0808">Transferase</keyword>
<evidence type="ECO:0000313" key="1">
    <source>
        <dbReference type="EMBL" id="PMB97522.1"/>
    </source>
</evidence>
<organism evidence="1 2">
    <name type="scientific">Brevibacterium luteolum</name>
    <dbReference type="NCBI Taxonomy" id="199591"/>
    <lineage>
        <taxon>Bacteria</taxon>
        <taxon>Bacillati</taxon>
        <taxon>Actinomycetota</taxon>
        <taxon>Actinomycetes</taxon>
        <taxon>Micrococcales</taxon>
        <taxon>Brevibacteriaceae</taxon>
        <taxon>Brevibacterium</taxon>
    </lineage>
</organism>
<dbReference type="InterPro" id="IPR006748">
    <property type="entry name" value="NH2Glyco/OHUrea_AB-resist_kin"/>
</dbReference>
<reference evidence="1 2" key="1">
    <citation type="submission" date="2017-09" db="EMBL/GenBank/DDBJ databases">
        <title>Bacterial strain isolated from the female urinary microbiota.</title>
        <authorList>
            <person name="Thomas-White K."/>
            <person name="Kumar N."/>
            <person name="Forster S."/>
            <person name="Putonti C."/>
            <person name="Lawley T."/>
            <person name="Wolfe A.J."/>
        </authorList>
    </citation>
    <scope>NUCLEOTIDE SEQUENCE [LARGE SCALE GENOMIC DNA]</scope>
    <source>
        <strain evidence="1 2">UMB0680</strain>
    </source>
</reference>
<evidence type="ECO:0000313" key="2">
    <source>
        <dbReference type="Proteomes" id="UP000235703"/>
    </source>
</evidence>
<dbReference type="GeneID" id="86842685"/>
<accession>A0A2N6PFR5</accession>
<dbReference type="SUPFAM" id="SSF56112">
    <property type="entry name" value="Protein kinase-like (PK-like)"/>
    <property type="match status" value="1"/>
</dbReference>
<dbReference type="EMBL" id="PNFZ01000006">
    <property type="protein sequence ID" value="PMB97522.1"/>
    <property type="molecule type" value="Genomic_DNA"/>
</dbReference>
<dbReference type="GO" id="GO:0019748">
    <property type="term" value="P:secondary metabolic process"/>
    <property type="evidence" value="ECO:0007669"/>
    <property type="project" value="InterPro"/>
</dbReference>
<comment type="caution">
    <text evidence="1">The sequence shown here is derived from an EMBL/GenBank/DDBJ whole genome shotgun (WGS) entry which is preliminary data.</text>
</comment>
<dbReference type="Proteomes" id="UP000235703">
    <property type="component" value="Unassembled WGS sequence"/>
</dbReference>
<keyword evidence="2" id="KW-1185">Reference proteome</keyword>
<dbReference type="OrthoDB" id="3638028at2"/>
<gene>
    <name evidence="1" type="ORF">CJ198_10740</name>
</gene>
<sequence>MRVPAVLFNSAAEVIGAEYASAWAQALDFMLIELLDRWNLTRDPVPGSPWAGAESLVIPVLTQENYQAIIRFAAPNTANPQVHRQVLEALQAWQGHGAVRVFEQDSSFRATLQERLRTTVNLSTEPLGSVPPIWGQLVRALKVPGVPGFVRVQDIAAKWLETFQADCALVRDFPEFSAQDYQVLDSARMWMEKLASSDEHWLLHADLHYYNILAGHPDLSGVATWKAIDPQPLTGPTAYMVAPVLWNRLYEIPRPTGEEQAQWLREFAHRLCHHAEIEAAYGMGATVVRELENMFWYLRSAYKGTQKAFGDAARSLWVCRAMCGVSVGGVSAHDLKRLG</sequence>
<dbReference type="Pfam" id="PF04655">
    <property type="entry name" value="APH_6_hur"/>
    <property type="match status" value="1"/>
</dbReference>
<dbReference type="InterPro" id="IPR011009">
    <property type="entry name" value="Kinase-like_dom_sf"/>
</dbReference>
<proteinExistence type="predicted"/>
<dbReference type="GO" id="GO:0016773">
    <property type="term" value="F:phosphotransferase activity, alcohol group as acceptor"/>
    <property type="evidence" value="ECO:0007669"/>
    <property type="project" value="InterPro"/>
</dbReference>
<keyword evidence="1" id="KW-0418">Kinase</keyword>
<dbReference type="RefSeq" id="WP_102162605.1">
    <property type="nucleotide sequence ID" value="NZ_JALXPL010000010.1"/>
</dbReference>
<dbReference type="GO" id="GO:0016301">
    <property type="term" value="F:kinase activity"/>
    <property type="evidence" value="ECO:0007669"/>
    <property type="project" value="UniProtKB-KW"/>
</dbReference>
<protein>
    <submittedName>
        <fullName evidence="1">Kinase</fullName>
    </submittedName>
</protein>
<dbReference type="AlphaFoldDB" id="A0A2N6PFR5"/>